<name>A0A502BND7_9HYPH</name>
<dbReference type="RefSeq" id="WP_140904085.1">
    <property type="nucleotide sequence ID" value="NZ_JBHTMD010000007.1"/>
</dbReference>
<dbReference type="EMBL" id="VEWJ01000003">
    <property type="protein sequence ID" value="TPF76032.1"/>
    <property type="molecule type" value="Genomic_DNA"/>
</dbReference>
<dbReference type="InterPro" id="IPR002654">
    <property type="entry name" value="Glyco_trans_25"/>
</dbReference>
<dbReference type="AlphaFoldDB" id="A0A502BND7"/>
<gene>
    <name evidence="2" type="ORF">FHY56_05015</name>
</gene>
<protein>
    <submittedName>
        <fullName evidence="2">Glycosyltransferase family 25 protein</fullName>
    </submittedName>
</protein>
<dbReference type="Pfam" id="PF01755">
    <property type="entry name" value="Glyco_transf_25"/>
    <property type="match status" value="1"/>
</dbReference>
<reference evidence="2 3" key="1">
    <citation type="journal article" date="2003" name="Int. J. Syst. Evol. Microbiol.">
        <title>Towards a standardized format for the description of a novel species (of an established genus): Ochrobactrum gallinifaecis sp. nov.</title>
        <authorList>
            <person name="Kampfer P."/>
            <person name="Buczolits S."/>
            <person name="Albrecht A."/>
            <person name="Busse H.J."/>
            <person name="Stackebrandt E."/>
        </authorList>
    </citation>
    <scope>NUCLEOTIDE SEQUENCE [LARGE SCALE GENOMIC DNA]</scope>
    <source>
        <strain evidence="2 3">ISO 196</strain>
    </source>
</reference>
<accession>A0A502BND7</accession>
<dbReference type="OrthoDB" id="259382at2"/>
<keyword evidence="3" id="KW-1185">Reference proteome</keyword>
<evidence type="ECO:0000313" key="3">
    <source>
        <dbReference type="Proteomes" id="UP000315388"/>
    </source>
</evidence>
<keyword evidence="2" id="KW-0808">Transferase</keyword>
<organism evidence="2 3">
    <name type="scientific">Brucella gallinifaecis</name>
    <dbReference type="NCBI Taxonomy" id="215590"/>
    <lineage>
        <taxon>Bacteria</taxon>
        <taxon>Pseudomonadati</taxon>
        <taxon>Pseudomonadota</taxon>
        <taxon>Alphaproteobacteria</taxon>
        <taxon>Hyphomicrobiales</taxon>
        <taxon>Brucellaceae</taxon>
        <taxon>Brucella/Ochrobactrum group</taxon>
        <taxon>Brucella</taxon>
    </lineage>
</organism>
<proteinExistence type="predicted"/>
<dbReference type="CDD" id="cd06532">
    <property type="entry name" value="Glyco_transf_25"/>
    <property type="match status" value="1"/>
</dbReference>
<evidence type="ECO:0000259" key="1">
    <source>
        <dbReference type="Pfam" id="PF01755"/>
    </source>
</evidence>
<evidence type="ECO:0000313" key="2">
    <source>
        <dbReference type="EMBL" id="TPF76032.1"/>
    </source>
</evidence>
<comment type="caution">
    <text evidence="2">The sequence shown here is derived from an EMBL/GenBank/DDBJ whole genome shotgun (WGS) entry which is preliminary data.</text>
</comment>
<sequence length="272" mass="31245">MKCYIINLDRAPERMKRMSDLLRSHSTDFIRCAAINGEHFTESEMLLYRSRQNQSKPLTAGEIACSESHLSAYRQIIAGTDEYAVIMEDDLHLSNDVGNFLNSTDWIPEGAEIIKLETVDEPTLVSTDVINTKNNRKLCRLYYKHWGSGAYVISKSAAKTMLDKYCPGSIPIDDYLFDPSVTSFSLWQLQPAIAVQDVILMRNSGTDIGFLESEIELERKKQIRLKHSKISVPALIKRETMRLIRKNSKRIIFLWGIHISKKITRTKIPFRM</sequence>
<dbReference type="GO" id="GO:0016740">
    <property type="term" value="F:transferase activity"/>
    <property type="evidence" value="ECO:0007669"/>
    <property type="project" value="UniProtKB-KW"/>
</dbReference>
<feature type="domain" description="Glycosyl transferase family 25" evidence="1">
    <location>
        <begin position="2"/>
        <end position="175"/>
    </location>
</feature>
<dbReference type="Proteomes" id="UP000315388">
    <property type="component" value="Unassembled WGS sequence"/>
</dbReference>